<proteinExistence type="predicted"/>
<sequence length="143" mass="14984">MMLARQARGVGLALVALVVSGCATGPSGDGSQADRVVRGIPEVWSGPNIDPLEGGPVVGWIDDDEFAVVTMGSGSCPPVAREPEVVGPGELRVTFGPSPHDPCTADMSTTTHVFALPAEVTDRPVTITVTFEDWNEEFVLELP</sequence>
<dbReference type="Proteomes" id="UP001139354">
    <property type="component" value="Unassembled WGS sequence"/>
</dbReference>
<reference evidence="1" key="1">
    <citation type="submission" date="2021-04" db="EMBL/GenBank/DDBJ databases">
        <title>Microbacterium tenobrionis sp. nov. and Microbacterium allomyrinae sp. nov., isolated from larvae of Tenobrio molitor and Allomyrina dichotoma, respectively.</title>
        <authorList>
            <person name="Lee S.D."/>
        </authorList>
    </citation>
    <scope>NUCLEOTIDE SEQUENCE</scope>
    <source>
        <strain evidence="1">BWT-G7</strain>
    </source>
</reference>
<dbReference type="PROSITE" id="PS51257">
    <property type="entry name" value="PROKAR_LIPOPROTEIN"/>
    <property type="match status" value="1"/>
</dbReference>
<keyword evidence="2" id="KW-1185">Reference proteome</keyword>
<dbReference type="EMBL" id="JAGTTN010000001">
    <property type="protein sequence ID" value="MCC2031693.1"/>
    <property type="molecule type" value="Genomic_DNA"/>
</dbReference>
<gene>
    <name evidence="1" type="ORF">KEC57_05785</name>
</gene>
<protein>
    <submittedName>
        <fullName evidence="1">Uncharacterized protein</fullName>
    </submittedName>
</protein>
<comment type="caution">
    <text evidence="1">The sequence shown here is derived from an EMBL/GenBank/DDBJ whole genome shotgun (WGS) entry which is preliminary data.</text>
</comment>
<evidence type="ECO:0000313" key="2">
    <source>
        <dbReference type="Proteomes" id="UP001139354"/>
    </source>
</evidence>
<name>A0A9X1S380_9MICO</name>
<dbReference type="AlphaFoldDB" id="A0A9X1S380"/>
<evidence type="ECO:0000313" key="1">
    <source>
        <dbReference type="EMBL" id="MCC2031693.1"/>
    </source>
</evidence>
<dbReference type="RefSeq" id="WP_229383564.1">
    <property type="nucleotide sequence ID" value="NZ_JAGTTN010000001.1"/>
</dbReference>
<organism evidence="1 2">
    <name type="scientific">Microbacterium allomyrinae</name>
    <dbReference type="NCBI Taxonomy" id="2830666"/>
    <lineage>
        <taxon>Bacteria</taxon>
        <taxon>Bacillati</taxon>
        <taxon>Actinomycetota</taxon>
        <taxon>Actinomycetes</taxon>
        <taxon>Micrococcales</taxon>
        <taxon>Microbacteriaceae</taxon>
        <taxon>Microbacterium</taxon>
    </lineage>
</organism>
<accession>A0A9X1S380</accession>